<keyword evidence="1" id="KW-0472">Membrane</keyword>
<name>T2HSE2_OPLFA</name>
<dbReference type="GO" id="GO:0002720">
    <property type="term" value="P:positive regulation of cytokine production involved in immune response"/>
    <property type="evidence" value="ECO:0007669"/>
    <property type="project" value="TreeGrafter"/>
</dbReference>
<evidence type="ECO:0000313" key="3">
    <source>
        <dbReference type="EMBL" id="BAN82749.1"/>
    </source>
</evidence>
<dbReference type="GO" id="GO:2000406">
    <property type="term" value="P:positive regulation of T cell migration"/>
    <property type="evidence" value="ECO:0007669"/>
    <property type="project" value="TreeGrafter"/>
</dbReference>
<accession>T2HSE2</accession>
<feature type="transmembrane region" description="Helical" evidence="1">
    <location>
        <begin position="41"/>
        <end position="59"/>
    </location>
</feature>
<dbReference type="GO" id="GO:0050830">
    <property type="term" value="P:defense response to Gram-positive bacterium"/>
    <property type="evidence" value="ECO:0007669"/>
    <property type="project" value="TreeGrafter"/>
</dbReference>
<dbReference type="Gene3D" id="2.10.50.10">
    <property type="entry name" value="Tumor Necrosis Factor Receptor, subunit A, domain 2"/>
    <property type="match status" value="2"/>
</dbReference>
<keyword evidence="1" id="KW-1133">Transmembrane helix</keyword>
<proteinExistence type="evidence at transcript level"/>
<feature type="domain" description="TNFR-Cys" evidence="2">
    <location>
        <begin position="119"/>
        <end position="155"/>
    </location>
</feature>
<evidence type="ECO:0000256" key="1">
    <source>
        <dbReference type="SAM" id="Phobius"/>
    </source>
</evidence>
<dbReference type="EMBL" id="AB747093">
    <property type="protein sequence ID" value="BAN82749.1"/>
    <property type="molecule type" value="mRNA"/>
</dbReference>
<reference evidence="3" key="1">
    <citation type="submission" date="2012-09" db="EMBL/GenBank/DDBJ databases">
        <title>Molecular cloning and expression analysis of a TNF-superfamily ligand related genes from rock bream (Oplegnathus fasciatus).</title>
        <authorList>
            <person name="Chae Y."/>
            <person name="Kim H."/>
            <person name="Kim J."/>
            <person name="Hwang S."/>
            <person name="Park C."/>
        </authorList>
    </citation>
    <scope>NUCLEOTIDE SEQUENCE</scope>
    <source>
        <tissue evidence="3">Gill</tissue>
    </source>
</reference>
<dbReference type="InterPro" id="IPR001368">
    <property type="entry name" value="TNFR/NGFR_Cys_rich_reg"/>
</dbReference>
<keyword evidence="1" id="KW-0812">Transmembrane</keyword>
<dbReference type="GO" id="GO:0050829">
    <property type="term" value="P:defense response to Gram-negative bacterium"/>
    <property type="evidence" value="ECO:0007669"/>
    <property type="project" value="TreeGrafter"/>
</dbReference>
<evidence type="ECO:0000259" key="2">
    <source>
        <dbReference type="SMART" id="SM00208"/>
    </source>
</evidence>
<organism evidence="3">
    <name type="scientific">Oplegnathus fasciatus</name>
    <name type="common">Barred knifejaw</name>
    <name type="synonym">Scaradon fasciatus</name>
    <dbReference type="NCBI Taxonomy" id="163134"/>
    <lineage>
        <taxon>Eukaryota</taxon>
        <taxon>Metazoa</taxon>
        <taxon>Chordata</taxon>
        <taxon>Craniata</taxon>
        <taxon>Vertebrata</taxon>
        <taxon>Euteleostomi</taxon>
        <taxon>Actinopterygii</taxon>
        <taxon>Neopterygii</taxon>
        <taxon>Teleostei</taxon>
        <taxon>Neoteleostei</taxon>
        <taxon>Acanthomorphata</taxon>
        <taxon>Eupercaria</taxon>
        <taxon>Centrarchiformes</taxon>
        <taxon>Terapontoidei</taxon>
        <taxon>Oplegnathidae</taxon>
        <taxon>Oplegnathus</taxon>
    </lineage>
</organism>
<keyword evidence="3" id="KW-0675">Receptor</keyword>
<dbReference type="Pfam" id="PF00020">
    <property type="entry name" value="TNFR_c6"/>
    <property type="match status" value="1"/>
</dbReference>
<dbReference type="AlphaFoldDB" id="T2HSE2"/>
<dbReference type="SUPFAM" id="SSF57586">
    <property type="entry name" value="TNF receptor-like"/>
    <property type="match status" value="1"/>
</dbReference>
<dbReference type="PANTHER" id="PTHR46838:SF1">
    <property type="entry name" value="TUMOR NECROSIS FACTOR RECEPTOR SUPERFAMILY MEMBER 14"/>
    <property type="match status" value="1"/>
</dbReference>
<gene>
    <name evidence="3" type="primary">RbTNFRSF14-1</name>
</gene>
<protein>
    <submittedName>
        <fullName evidence="3">Tumor necrosis factor receptor superfamily member 14</fullName>
    </submittedName>
</protein>
<dbReference type="GO" id="GO:0046642">
    <property type="term" value="P:negative regulation of alpha-beta T cell proliferation"/>
    <property type="evidence" value="ECO:0007669"/>
    <property type="project" value="TreeGrafter"/>
</dbReference>
<feature type="domain" description="TNFR-Cys" evidence="2">
    <location>
        <begin position="72"/>
        <end position="116"/>
    </location>
</feature>
<dbReference type="PANTHER" id="PTHR46838">
    <property type="entry name" value="TUMOR NECROSIS FACTOR RECEPTOR SUPERFAMILY MEMBER 14"/>
    <property type="match status" value="1"/>
</dbReference>
<dbReference type="SMART" id="SM00208">
    <property type="entry name" value="TNFR"/>
    <property type="match status" value="2"/>
</dbReference>
<sequence length="181" mass="20070">MSLPFSLSLDFIQSLLSCSQLSITSSHYFRYLRLNKTYKYMFNNNIMTMFLFLLGQGLFARQECTTTTDAVCDVLSGFFCKTLADDTGCSLAEKHTHCEPGQRIKEAGTSRTDTVCELCQPGYFSQDGVNCTAWTICSETQRKVKAGNTSSDVVCGTASRQHYCYIPVLLLLTLVGLVITG</sequence>
<dbReference type="GO" id="GO:0009897">
    <property type="term" value="C:external side of plasma membrane"/>
    <property type="evidence" value="ECO:0007669"/>
    <property type="project" value="TreeGrafter"/>
</dbReference>